<dbReference type="GO" id="GO:0005524">
    <property type="term" value="F:ATP binding"/>
    <property type="evidence" value="ECO:0007669"/>
    <property type="project" value="UniProtKB-UniRule"/>
</dbReference>
<accession>A0A6I4VS23</accession>
<dbReference type="InterPro" id="IPR012796">
    <property type="entry name" value="Lysidine-tRNA-synth_C"/>
</dbReference>
<feature type="domain" description="Lysidine-tRNA(Ile) synthetase C-terminal" evidence="9">
    <location>
        <begin position="386"/>
        <end position="460"/>
    </location>
</feature>
<dbReference type="SUPFAM" id="SSF56037">
    <property type="entry name" value="PheT/TilS domain"/>
    <property type="match status" value="1"/>
</dbReference>
<keyword evidence="4 8" id="KW-0819">tRNA processing</keyword>
<comment type="subcellular location">
    <subcellularLocation>
        <location evidence="1 8">Cytoplasm</location>
    </subcellularLocation>
</comment>
<evidence type="ECO:0000313" key="10">
    <source>
        <dbReference type="EMBL" id="MXQ54539.1"/>
    </source>
</evidence>
<gene>
    <name evidence="8 10" type="primary">tilS</name>
    <name evidence="10" type="ORF">GSM42_12620</name>
</gene>
<evidence type="ECO:0000256" key="1">
    <source>
        <dbReference type="ARBA" id="ARBA00004496"/>
    </source>
</evidence>
<proteinExistence type="inferred from homology"/>
<dbReference type="EMBL" id="WUUL01000008">
    <property type="protein sequence ID" value="MXQ54539.1"/>
    <property type="molecule type" value="Genomic_DNA"/>
</dbReference>
<name>A0A6I4VS23_9BACL</name>
<keyword evidence="11" id="KW-1185">Reference proteome</keyword>
<dbReference type="NCBIfam" id="TIGR02433">
    <property type="entry name" value="lysidine_TilS_C"/>
    <property type="match status" value="1"/>
</dbReference>
<dbReference type="SUPFAM" id="SSF82829">
    <property type="entry name" value="MesJ substrate recognition domain-like"/>
    <property type="match status" value="1"/>
</dbReference>
<evidence type="ECO:0000256" key="7">
    <source>
        <dbReference type="ARBA" id="ARBA00048539"/>
    </source>
</evidence>
<dbReference type="InterPro" id="IPR012795">
    <property type="entry name" value="tRNA_Ile_lys_synt_N"/>
</dbReference>
<dbReference type="InterPro" id="IPR012094">
    <property type="entry name" value="tRNA_Ile_lys_synt"/>
</dbReference>
<evidence type="ECO:0000256" key="6">
    <source>
        <dbReference type="ARBA" id="ARBA00022840"/>
    </source>
</evidence>
<dbReference type="Gene3D" id="3.40.50.620">
    <property type="entry name" value="HUPs"/>
    <property type="match status" value="1"/>
</dbReference>
<keyword evidence="6 8" id="KW-0067">ATP-binding</keyword>
<keyword evidence="5 8" id="KW-0547">Nucleotide-binding</keyword>
<dbReference type="Pfam" id="PF11734">
    <property type="entry name" value="TilS_C"/>
    <property type="match status" value="1"/>
</dbReference>
<dbReference type="GO" id="GO:0032267">
    <property type="term" value="F:tRNA(Ile)-lysidine synthase activity"/>
    <property type="evidence" value="ECO:0007669"/>
    <property type="project" value="UniProtKB-EC"/>
</dbReference>
<evidence type="ECO:0000256" key="5">
    <source>
        <dbReference type="ARBA" id="ARBA00022741"/>
    </source>
</evidence>
<comment type="domain">
    <text evidence="8">The N-terminal region contains the highly conserved SGGXDS motif, predicted to be a P-loop motif involved in ATP binding.</text>
</comment>
<organism evidence="10 11">
    <name type="scientific">Shimazuella alba</name>
    <dbReference type="NCBI Taxonomy" id="2690964"/>
    <lineage>
        <taxon>Bacteria</taxon>
        <taxon>Bacillati</taxon>
        <taxon>Bacillota</taxon>
        <taxon>Bacilli</taxon>
        <taxon>Bacillales</taxon>
        <taxon>Thermoactinomycetaceae</taxon>
        <taxon>Shimazuella</taxon>
    </lineage>
</organism>
<evidence type="ECO:0000256" key="8">
    <source>
        <dbReference type="HAMAP-Rule" id="MF_01161"/>
    </source>
</evidence>
<evidence type="ECO:0000256" key="3">
    <source>
        <dbReference type="ARBA" id="ARBA00022598"/>
    </source>
</evidence>
<dbReference type="GO" id="GO:0005737">
    <property type="term" value="C:cytoplasm"/>
    <property type="evidence" value="ECO:0007669"/>
    <property type="project" value="UniProtKB-SubCell"/>
</dbReference>
<dbReference type="InterPro" id="IPR011063">
    <property type="entry name" value="TilS/TtcA_N"/>
</dbReference>
<keyword evidence="3 8" id="KW-0436">Ligase</keyword>
<dbReference type="Proteomes" id="UP000430692">
    <property type="component" value="Unassembled WGS sequence"/>
</dbReference>
<evidence type="ECO:0000256" key="2">
    <source>
        <dbReference type="ARBA" id="ARBA00022490"/>
    </source>
</evidence>
<dbReference type="PANTHER" id="PTHR43033">
    <property type="entry name" value="TRNA(ILE)-LYSIDINE SYNTHASE-RELATED"/>
    <property type="match status" value="1"/>
</dbReference>
<reference evidence="10 11" key="1">
    <citation type="submission" date="2019-12" db="EMBL/GenBank/DDBJ databases">
        <title>Whole-genome analyses of novel actinobacteria.</title>
        <authorList>
            <person name="Sahin N."/>
            <person name="Saygin H."/>
        </authorList>
    </citation>
    <scope>NUCLEOTIDE SEQUENCE [LARGE SCALE GENOMIC DNA]</scope>
    <source>
        <strain evidence="10 11">KC615</strain>
    </source>
</reference>
<keyword evidence="2 8" id="KW-0963">Cytoplasm</keyword>
<dbReference type="NCBIfam" id="TIGR02432">
    <property type="entry name" value="lysidine_TilS_N"/>
    <property type="match status" value="1"/>
</dbReference>
<sequence length="463" mass="53189">MFLAKLESEIKQYQLFNNGEKILVGVSGGTDSIALLHGLVRLAPEYRWQIHVVHVNHQLRGEASDQDADYVAKFCEKYQIPYQIKKVDVQAKRAEDGGNKQAIARQLRYRAFQAVAQEQGIKKLTLAHHADDQVETMVMRLIRGTGPSGLVGMKRIRVLGSIQVVRPLLRIYRKEMEDYLEDCQIVPREDESNQSTLYTRNRLRLELIPDLMSYNPHVKQALLQLGSLIEEEEEVWQKWTNEGVASISTKVSEQEYLIDIKSFLSYPVALQRRMVKLILNCLTDENLPYHSIEQVLQLVVHPSPSVWIFLPGGIKGVRSYEKLRLTKDYINKAEAEWIFPLQIPGITYLPQGAIQSIISSTPFHSDTRESPHKAVFDAEQLDLAHLSVRNRRAGDRIRPYGFSGHKQVKALFMEKKIPLSQRNKQPIVVVKDEIVWIPNIRRSAIAPVTPETSRFLMLQWLEK</sequence>
<dbReference type="GO" id="GO:0006400">
    <property type="term" value="P:tRNA modification"/>
    <property type="evidence" value="ECO:0007669"/>
    <property type="project" value="UniProtKB-UniRule"/>
</dbReference>
<dbReference type="HAMAP" id="MF_01161">
    <property type="entry name" value="tRNA_Ile_lys_synt"/>
    <property type="match status" value="1"/>
</dbReference>
<dbReference type="SUPFAM" id="SSF52402">
    <property type="entry name" value="Adenine nucleotide alpha hydrolases-like"/>
    <property type="match status" value="1"/>
</dbReference>
<comment type="similarity">
    <text evidence="8">Belongs to the tRNA(Ile)-lysidine synthase family.</text>
</comment>
<comment type="catalytic activity">
    <reaction evidence="7 8">
        <text>cytidine(34) in tRNA(Ile2) + L-lysine + ATP = lysidine(34) in tRNA(Ile2) + AMP + diphosphate + H(+)</text>
        <dbReference type="Rhea" id="RHEA:43744"/>
        <dbReference type="Rhea" id="RHEA-COMP:10625"/>
        <dbReference type="Rhea" id="RHEA-COMP:10670"/>
        <dbReference type="ChEBI" id="CHEBI:15378"/>
        <dbReference type="ChEBI" id="CHEBI:30616"/>
        <dbReference type="ChEBI" id="CHEBI:32551"/>
        <dbReference type="ChEBI" id="CHEBI:33019"/>
        <dbReference type="ChEBI" id="CHEBI:82748"/>
        <dbReference type="ChEBI" id="CHEBI:83665"/>
        <dbReference type="ChEBI" id="CHEBI:456215"/>
        <dbReference type="EC" id="6.3.4.19"/>
    </reaction>
</comment>
<comment type="caution">
    <text evidence="10">The sequence shown here is derived from an EMBL/GenBank/DDBJ whole genome shotgun (WGS) entry which is preliminary data.</text>
</comment>
<dbReference type="AlphaFoldDB" id="A0A6I4VS23"/>
<dbReference type="EC" id="6.3.4.19" evidence="8"/>
<dbReference type="SMART" id="SM00977">
    <property type="entry name" value="TilS_C"/>
    <property type="match status" value="1"/>
</dbReference>
<protein>
    <recommendedName>
        <fullName evidence="8">tRNA(Ile)-lysidine synthase</fullName>
        <ecNumber evidence="8">6.3.4.19</ecNumber>
    </recommendedName>
    <alternativeName>
        <fullName evidence="8">tRNA(Ile)-2-lysyl-cytidine synthase</fullName>
    </alternativeName>
    <alternativeName>
        <fullName evidence="8">tRNA(Ile)-lysidine synthetase</fullName>
    </alternativeName>
</protein>
<dbReference type="PANTHER" id="PTHR43033:SF1">
    <property type="entry name" value="TRNA(ILE)-LYSIDINE SYNTHASE-RELATED"/>
    <property type="match status" value="1"/>
</dbReference>
<dbReference type="Pfam" id="PF01171">
    <property type="entry name" value="ATP_bind_3"/>
    <property type="match status" value="1"/>
</dbReference>
<dbReference type="Gene3D" id="3.30.465.60">
    <property type="match status" value="1"/>
</dbReference>
<comment type="function">
    <text evidence="8">Ligates lysine onto the cytidine present at position 34 of the AUA codon-specific tRNA(Ile) that contains the anticodon CAU, in an ATP-dependent manner. Cytidine is converted to lysidine, thus changing the amino acid specificity of the tRNA from methionine to isoleucine.</text>
</comment>
<evidence type="ECO:0000259" key="9">
    <source>
        <dbReference type="SMART" id="SM00977"/>
    </source>
</evidence>
<evidence type="ECO:0000256" key="4">
    <source>
        <dbReference type="ARBA" id="ARBA00022694"/>
    </source>
</evidence>
<feature type="binding site" evidence="8">
    <location>
        <begin position="27"/>
        <end position="32"/>
    </location>
    <ligand>
        <name>ATP</name>
        <dbReference type="ChEBI" id="CHEBI:30616"/>
    </ligand>
</feature>
<evidence type="ECO:0000313" key="11">
    <source>
        <dbReference type="Proteomes" id="UP000430692"/>
    </source>
</evidence>
<dbReference type="RefSeq" id="WP_160801897.1">
    <property type="nucleotide sequence ID" value="NZ_WUUL01000008.1"/>
</dbReference>
<dbReference type="InterPro" id="IPR014729">
    <property type="entry name" value="Rossmann-like_a/b/a_fold"/>
</dbReference>
<dbReference type="CDD" id="cd01992">
    <property type="entry name" value="TilS_N"/>
    <property type="match status" value="1"/>
</dbReference>